<dbReference type="AlphaFoldDB" id="A0A8T8SKW2"/>
<dbReference type="EMBL" id="LWDD02002148">
    <property type="protein sequence ID" value="KAE8242659.1"/>
    <property type="molecule type" value="Genomic_DNA"/>
</dbReference>
<feature type="region of interest" description="Disordered" evidence="1">
    <location>
        <begin position="1"/>
        <end position="110"/>
    </location>
</feature>
<comment type="caution">
    <text evidence="2">The sequence shown here is derived from an EMBL/GenBank/DDBJ whole genome shotgun (WGS) entry which is preliminary data.</text>
</comment>
<accession>A0A8T8SKW2</accession>
<organism evidence="2 3">
    <name type="scientific">Tilletia caries</name>
    <name type="common">wheat bunt fungus</name>
    <dbReference type="NCBI Taxonomy" id="13290"/>
    <lineage>
        <taxon>Eukaryota</taxon>
        <taxon>Fungi</taxon>
        <taxon>Dikarya</taxon>
        <taxon>Basidiomycota</taxon>
        <taxon>Ustilaginomycotina</taxon>
        <taxon>Exobasidiomycetes</taxon>
        <taxon>Tilletiales</taxon>
        <taxon>Tilletiaceae</taxon>
        <taxon>Tilletia</taxon>
    </lineage>
</organism>
<sequence length="110" mass="11767">MSNFHVTAASAVLQPEDNTARAPTGAIPEPTTKTHVQSDFGVALIHDKKAKKEADKEAKAEAKAQAKKEADQKKAAKAQAKADAKAHKDAEKEAKAAKRKSVKLEPKVDQ</sequence>
<protein>
    <submittedName>
        <fullName evidence="2">Uncharacterized protein</fullName>
    </submittedName>
</protein>
<feature type="compositionally biased region" description="Basic and acidic residues" evidence="1">
    <location>
        <begin position="45"/>
        <end position="110"/>
    </location>
</feature>
<dbReference type="Proteomes" id="UP000077671">
    <property type="component" value="Unassembled WGS sequence"/>
</dbReference>
<evidence type="ECO:0000256" key="1">
    <source>
        <dbReference type="SAM" id="MobiDB-lite"/>
    </source>
</evidence>
<reference evidence="2" key="1">
    <citation type="submission" date="2016-04" db="EMBL/GenBank/DDBJ databases">
        <authorList>
            <person name="Nguyen H.D."/>
            <person name="Kesanakurti P."/>
            <person name="Cullis J."/>
            <person name="Levesque C.A."/>
            <person name="Hambleton S."/>
        </authorList>
    </citation>
    <scope>NUCLEOTIDE SEQUENCE</scope>
    <source>
        <strain evidence="2">DAOMC 238032</strain>
    </source>
</reference>
<evidence type="ECO:0000313" key="2">
    <source>
        <dbReference type="EMBL" id="KAE8242659.1"/>
    </source>
</evidence>
<gene>
    <name evidence="2" type="ORF">A4X03_0g7993</name>
</gene>
<reference evidence="2" key="2">
    <citation type="journal article" date="2019" name="IMA Fungus">
        <title>Genome sequencing and comparison of five Tilletia species to identify candidate genes for the detection of regulated species infecting wheat.</title>
        <authorList>
            <person name="Nguyen H.D.T."/>
            <person name="Sultana T."/>
            <person name="Kesanakurti P."/>
            <person name="Hambleton S."/>
        </authorList>
    </citation>
    <scope>NUCLEOTIDE SEQUENCE</scope>
    <source>
        <strain evidence="2">DAOMC 238032</strain>
    </source>
</reference>
<feature type="non-terminal residue" evidence="2">
    <location>
        <position position="110"/>
    </location>
</feature>
<proteinExistence type="predicted"/>
<name>A0A8T8SKW2_9BASI</name>
<evidence type="ECO:0000313" key="3">
    <source>
        <dbReference type="Proteomes" id="UP000077671"/>
    </source>
</evidence>